<dbReference type="PANTHER" id="PTHR42110">
    <property type="entry name" value="L-ASPARAGINASE, PUTATIVE (AFU_ORTHOLOGUE AFUA_3G11890)-RELATED"/>
    <property type="match status" value="1"/>
</dbReference>
<organism evidence="1 2">
    <name type="scientific">Nocardiopsis mwathae</name>
    <dbReference type="NCBI Taxonomy" id="1472723"/>
    <lineage>
        <taxon>Bacteria</taxon>
        <taxon>Bacillati</taxon>
        <taxon>Actinomycetota</taxon>
        <taxon>Actinomycetes</taxon>
        <taxon>Streptosporangiales</taxon>
        <taxon>Nocardiopsidaceae</taxon>
        <taxon>Nocardiopsis</taxon>
    </lineage>
</organism>
<evidence type="ECO:0000313" key="2">
    <source>
        <dbReference type="Proteomes" id="UP000546642"/>
    </source>
</evidence>
<dbReference type="EMBL" id="JACHDS010000001">
    <property type="protein sequence ID" value="MBB6173145.1"/>
    <property type="molecule type" value="Genomic_DNA"/>
</dbReference>
<name>A0A7W9YJK0_9ACTN</name>
<dbReference type="AlphaFoldDB" id="A0A7W9YJK0"/>
<dbReference type="InterPro" id="IPR010349">
    <property type="entry name" value="Asparaginase_II"/>
</dbReference>
<proteinExistence type="predicted"/>
<protein>
    <submittedName>
        <fullName evidence="1">L-asparaginase II</fullName>
    </submittedName>
</protein>
<sequence>MPTPQQHVYAPLAEVIRSGLREGVHFGTVVGLTASGEVGYARGDIEAPMFPRSSAKPLQALASLRAGAPITGPEIAIAAGSHNGEEIHTDLATKMLSASGLTPDALGCPADRPVSPRARTALVLSGQEPTRLHMNCSGKHAAMLAACVARGWDTSTYLDPGHPVQREVRAVLEEKCGEPVAHTAVDGCGAPQLAVSLIGLARGIRSLVLADEGTQEAAVVRAMRDFPEYVAGEGRDDTALMRGVPGLISKIGAEGVIVVAAPTGETVAVKLSDGDPLTRARTMVALTALRALGVDITPVRHMLSAPVLGGGEPVGEIRPLTD</sequence>
<evidence type="ECO:0000313" key="1">
    <source>
        <dbReference type="EMBL" id="MBB6173145.1"/>
    </source>
</evidence>
<accession>A0A7W9YJK0</accession>
<comment type="caution">
    <text evidence="1">The sequence shown here is derived from an EMBL/GenBank/DDBJ whole genome shotgun (WGS) entry which is preliminary data.</text>
</comment>
<gene>
    <name evidence="1" type="ORF">HNR23_003205</name>
</gene>
<dbReference type="PANTHER" id="PTHR42110:SF1">
    <property type="entry name" value="L-ASPARAGINASE, PUTATIVE (AFU_ORTHOLOGUE AFUA_3G11890)-RELATED"/>
    <property type="match status" value="1"/>
</dbReference>
<dbReference type="Proteomes" id="UP000546642">
    <property type="component" value="Unassembled WGS sequence"/>
</dbReference>
<keyword evidence="2" id="KW-1185">Reference proteome</keyword>
<reference evidence="1 2" key="1">
    <citation type="submission" date="2020-08" db="EMBL/GenBank/DDBJ databases">
        <title>Sequencing the genomes of 1000 actinobacteria strains.</title>
        <authorList>
            <person name="Klenk H.-P."/>
        </authorList>
    </citation>
    <scope>NUCLEOTIDE SEQUENCE [LARGE SCALE GENOMIC DNA]</scope>
    <source>
        <strain evidence="1 2">DSM 46659</strain>
    </source>
</reference>
<dbReference type="RefSeq" id="WP_184076358.1">
    <property type="nucleotide sequence ID" value="NZ_JACHDS010000001.1"/>
</dbReference>
<dbReference type="Pfam" id="PF06089">
    <property type="entry name" value="Asparaginase_II"/>
    <property type="match status" value="1"/>
</dbReference>